<dbReference type="PANTHER" id="PTHR41247:SF1">
    <property type="entry name" value="HTH-TYPE TRANSCRIPTIONAL REPRESSOR YCNK"/>
    <property type="match status" value="1"/>
</dbReference>
<dbReference type="AlphaFoldDB" id="A0AAW6RKU6"/>
<dbReference type="Proteomes" id="UP001237156">
    <property type="component" value="Unassembled WGS sequence"/>
</dbReference>
<keyword evidence="2" id="KW-1185">Reference proteome</keyword>
<proteinExistence type="predicted"/>
<dbReference type="SUPFAM" id="SSF160387">
    <property type="entry name" value="NosL/MerB-like"/>
    <property type="match status" value="1"/>
</dbReference>
<dbReference type="PROSITE" id="PS51318">
    <property type="entry name" value="TAT"/>
    <property type="match status" value="1"/>
</dbReference>
<dbReference type="Gene3D" id="3.30.70.2050">
    <property type="match status" value="1"/>
</dbReference>
<dbReference type="PANTHER" id="PTHR41247">
    <property type="entry name" value="HTH-TYPE TRANSCRIPTIONAL REPRESSOR YCNK"/>
    <property type="match status" value="1"/>
</dbReference>
<dbReference type="EMBL" id="JARVII010000013">
    <property type="protein sequence ID" value="MDG9699593.1"/>
    <property type="molecule type" value="Genomic_DNA"/>
</dbReference>
<reference evidence="1 2" key="1">
    <citation type="submission" date="2023-04" db="EMBL/GenBank/DDBJ databases">
        <title>Ottowia paracancer sp. nov., isolated from human stomach.</title>
        <authorList>
            <person name="Song Y."/>
        </authorList>
    </citation>
    <scope>NUCLEOTIDE SEQUENCE [LARGE SCALE GENOMIC DNA]</scope>
    <source>
        <strain evidence="1 2">10c7w1</strain>
    </source>
</reference>
<name>A0AAW6RKU6_9BURK</name>
<accession>A0AAW6RKU6</accession>
<evidence type="ECO:0000313" key="2">
    <source>
        <dbReference type="Proteomes" id="UP001237156"/>
    </source>
</evidence>
<protein>
    <submittedName>
        <fullName evidence="1">Nitrous oxide reductase accessory protein NosL</fullName>
    </submittedName>
</protein>
<dbReference type="InterPro" id="IPR008719">
    <property type="entry name" value="N2O_reductase_NosL"/>
</dbReference>
<gene>
    <name evidence="1" type="ORF">QB898_07705</name>
</gene>
<sequence>MSQPPLLTPPAAAASAKTPLTRRRWLWLAGAGALAAAGAAGLALRRAAPGQPPAGDEGLDEVCIVAPPTPYDPASGLPPEAPRPVPPDARCPVCGMFPARNPRWAAQIIYTDHSAQYFDSPVNLLLFLANVGRYSPNRSEADVQSRWVTDAASGQWTPLEQAWFVHGSEVRGPMRTPDLPAFAREEDAARFAAKRGGQALPWARITPQILEALSKERGGPHNHASHGAAAAAP</sequence>
<dbReference type="Pfam" id="PF05573">
    <property type="entry name" value="NosL"/>
    <property type="match status" value="1"/>
</dbReference>
<evidence type="ECO:0000313" key="1">
    <source>
        <dbReference type="EMBL" id="MDG9699593.1"/>
    </source>
</evidence>
<organism evidence="1 2">
    <name type="scientific">Ottowia cancrivicina</name>
    <dbReference type="NCBI Taxonomy" id="3040346"/>
    <lineage>
        <taxon>Bacteria</taxon>
        <taxon>Pseudomonadati</taxon>
        <taxon>Pseudomonadota</taxon>
        <taxon>Betaproteobacteria</taxon>
        <taxon>Burkholderiales</taxon>
        <taxon>Comamonadaceae</taxon>
        <taxon>Ottowia</taxon>
    </lineage>
</organism>
<comment type="caution">
    <text evidence="1">The sequence shown here is derived from an EMBL/GenBank/DDBJ whole genome shotgun (WGS) entry which is preliminary data.</text>
</comment>
<dbReference type="RefSeq" id="WP_082203236.1">
    <property type="nucleotide sequence ID" value="NZ_JARVII010000013.1"/>
</dbReference>
<dbReference type="InterPro" id="IPR006311">
    <property type="entry name" value="TAT_signal"/>
</dbReference>